<evidence type="ECO:0000313" key="2">
    <source>
        <dbReference type="Proteomes" id="UP000472372"/>
    </source>
</evidence>
<name>A0A6S6WJJ1_9PLEO</name>
<dbReference type="AlphaFoldDB" id="A0A6S6WJJ1"/>
<proteinExistence type="predicted"/>
<gene>
    <name evidence="1" type="ORF">PTTW11_08793</name>
</gene>
<dbReference type="Proteomes" id="UP000472372">
    <property type="component" value="Chromosome 8"/>
</dbReference>
<reference evidence="1" key="1">
    <citation type="submission" date="2021-02" db="EMBL/GenBank/DDBJ databases">
        <authorList>
            <person name="Syme A R."/>
            <person name="Syme A R."/>
            <person name="Moolhuijzen P."/>
        </authorList>
    </citation>
    <scope>NUCLEOTIDE SEQUENCE</scope>
    <source>
        <strain evidence="1">W1-1</strain>
    </source>
</reference>
<protein>
    <submittedName>
        <fullName evidence="1">Uncharacterized protein</fullName>
    </submittedName>
</protein>
<accession>A0A6S6WJJ1</accession>
<sequence>MWSAIYSSLTTTRPSEPLVFAALRILINQHPILSAISLDEYINKPNLARLPKIDLRTCIQFIERNKPFSQTEAGDVELELEEVSETKHQHDWNEYLGTGPF</sequence>
<evidence type="ECO:0000313" key="1">
    <source>
        <dbReference type="EMBL" id="CAE7201163.1"/>
    </source>
</evidence>
<dbReference type="EMBL" id="HG992984">
    <property type="protein sequence ID" value="CAE7201163.1"/>
    <property type="molecule type" value="Genomic_DNA"/>
</dbReference>
<organism evidence="1 2">
    <name type="scientific">Pyrenophora teres f. teres</name>
    <dbReference type="NCBI Taxonomy" id="97479"/>
    <lineage>
        <taxon>Eukaryota</taxon>
        <taxon>Fungi</taxon>
        <taxon>Dikarya</taxon>
        <taxon>Ascomycota</taxon>
        <taxon>Pezizomycotina</taxon>
        <taxon>Dothideomycetes</taxon>
        <taxon>Pleosporomycetidae</taxon>
        <taxon>Pleosporales</taxon>
        <taxon>Pleosporineae</taxon>
        <taxon>Pleosporaceae</taxon>
        <taxon>Pyrenophora</taxon>
    </lineage>
</organism>